<protein>
    <submittedName>
        <fullName evidence="1">Uncharacterized protein</fullName>
    </submittedName>
</protein>
<organism evidence="1 2">
    <name type="scientific">Popillia japonica</name>
    <name type="common">Japanese beetle</name>
    <dbReference type="NCBI Taxonomy" id="7064"/>
    <lineage>
        <taxon>Eukaryota</taxon>
        <taxon>Metazoa</taxon>
        <taxon>Ecdysozoa</taxon>
        <taxon>Arthropoda</taxon>
        <taxon>Hexapoda</taxon>
        <taxon>Insecta</taxon>
        <taxon>Pterygota</taxon>
        <taxon>Neoptera</taxon>
        <taxon>Endopterygota</taxon>
        <taxon>Coleoptera</taxon>
        <taxon>Polyphaga</taxon>
        <taxon>Scarabaeiformia</taxon>
        <taxon>Scarabaeidae</taxon>
        <taxon>Rutelinae</taxon>
        <taxon>Popillia</taxon>
    </lineage>
</organism>
<comment type="caution">
    <text evidence="1">The sequence shown here is derived from an EMBL/GenBank/DDBJ whole genome shotgun (WGS) entry which is preliminary data.</text>
</comment>
<name>A0AAW1N4D4_POPJA</name>
<evidence type="ECO:0000313" key="2">
    <source>
        <dbReference type="Proteomes" id="UP001458880"/>
    </source>
</evidence>
<accession>A0AAW1N4D4</accession>
<sequence length="183" mass="20170">MPKARSVEGDSGDSIKNMLETVMHKLDQVLLCQGTFEYRLSQLEERVNKIGSPSGQADHVSNVSPGQADHVSNVSPVVPTMTNVVPSNVTADARQVDTPMSFSHNLKIKDLIPKFDGRHGCPVVFLISIKRVITADTAPIQLYNILRSSLVNDAATWLTWLSRGLLDFDQTCNNGRYSTYPTL</sequence>
<proteinExistence type="predicted"/>
<evidence type="ECO:0000313" key="1">
    <source>
        <dbReference type="EMBL" id="KAK9753469.1"/>
    </source>
</evidence>
<dbReference type="Proteomes" id="UP001458880">
    <property type="component" value="Unassembled WGS sequence"/>
</dbReference>
<dbReference type="EMBL" id="JASPKY010000013">
    <property type="protein sequence ID" value="KAK9753469.1"/>
    <property type="molecule type" value="Genomic_DNA"/>
</dbReference>
<keyword evidence="2" id="KW-1185">Reference proteome</keyword>
<reference evidence="1 2" key="1">
    <citation type="journal article" date="2024" name="BMC Genomics">
        <title>De novo assembly and annotation of Popillia japonica's genome with initial clues to its potential as an invasive pest.</title>
        <authorList>
            <person name="Cucini C."/>
            <person name="Boschi S."/>
            <person name="Funari R."/>
            <person name="Cardaioli E."/>
            <person name="Iannotti N."/>
            <person name="Marturano G."/>
            <person name="Paoli F."/>
            <person name="Bruttini M."/>
            <person name="Carapelli A."/>
            <person name="Frati F."/>
            <person name="Nardi F."/>
        </authorList>
    </citation>
    <scope>NUCLEOTIDE SEQUENCE [LARGE SCALE GENOMIC DNA]</scope>
    <source>
        <strain evidence="1">DMR45628</strain>
    </source>
</reference>
<gene>
    <name evidence="1" type="ORF">QE152_g2022</name>
</gene>
<dbReference type="AlphaFoldDB" id="A0AAW1N4D4"/>